<evidence type="ECO:0000313" key="3">
    <source>
        <dbReference type="Proteomes" id="UP001278500"/>
    </source>
</evidence>
<accession>A0AAE0JHB2</accession>
<protein>
    <submittedName>
        <fullName evidence="2">Uncharacterized protein</fullName>
    </submittedName>
</protein>
<dbReference type="Proteomes" id="UP001278500">
    <property type="component" value="Unassembled WGS sequence"/>
</dbReference>
<dbReference type="AlphaFoldDB" id="A0AAE0JHB2"/>
<comment type="caution">
    <text evidence="2">The sequence shown here is derived from an EMBL/GenBank/DDBJ whole genome shotgun (WGS) entry which is preliminary data.</text>
</comment>
<reference evidence="2" key="1">
    <citation type="journal article" date="2023" name="Mol. Phylogenet. Evol.">
        <title>Genome-scale phylogeny and comparative genomics of the fungal order Sordariales.</title>
        <authorList>
            <person name="Hensen N."/>
            <person name="Bonometti L."/>
            <person name="Westerberg I."/>
            <person name="Brannstrom I.O."/>
            <person name="Guillou S."/>
            <person name="Cros-Aarteil S."/>
            <person name="Calhoun S."/>
            <person name="Haridas S."/>
            <person name="Kuo A."/>
            <person name="Mondo S."/>
            <person name="Pangilinan J."/>
            <person name="Riley R."/>
            <person name="LaButti K."/>
            <person name="Andreopoulos B."/>
            <person name="Lipzen A."/>
            <person name="Chen C."/>
            <person name="Yan M."/>
            <person name="Daum C."/>
            <person name="Ng V."/>
            <person name="Clum A."/>
            <person name="Steindorff A."/>
            <person name="Ohm R.A."/>
            <person name="Martin F."/>
            <person name="Silar P."/>
            <person name="Natvig D.O."/>
            <person name="Lalanne C."/>
            <person name="Gautier V."/>
            <person name="Ament-Velasquez S.L."/>
            <person name="Kruys A."/>
            <person name="Hutchinson M.I."/>
            <person name="Powell A.J."/>
            <person name="Barry K."/>
            <person name="Miller A.N."/>
            <person name="Grigoriev I.V."/>
            <person name="Debuchy R."/>
            <person name="Gladieux P."/>
            <person name="Hiltunen Thoren M."/>
            <person name="Johannesson H."/>
        </authorList>
    </citation>
    <scope>NUCLEOTIDE SEQUENCE</scope>
    <source>
        <strain evidence="2">CBS 560.94</strain>
    </source>
</reference>
<proteinExistence type="predicted"/>
<keyword evidence="3" id="KW-1185">Reference proteome</keyword>
<reference evidence="2" key="2">
    <citation type="submission" date="2023-06" db="EMBL/GenBank/DDBJ databases">
        <authorList>
            <consortium name="Lawrence Berkeley National Laboratory"/>
            <person name="Haridas S."/>
            <person name="Hensen N."/>
            <person name="Bonometti L."/>
            <person name="Westerberg I."/>
            <person name="Brannstrom I.O."/>
            <person name="Guillou S."/>
            <person name="Cros-Aarteil S."/>
            <person name="Calhoun S."/>
            <person name="Kuo A."/>
            <person name="Mondo S."/>
            <person name="Pangilinan J."/>
            <person name="Riley R."/>
            <person name="Labutti K."/>
            <person name="Andreopoulos B."/>
            <person name="Lipzen A."/>
            <person name="Chen C."/>
            <person name="Yanf M."/>
            <person name="Daum C."/>
            <person name="Ng V."/>
            <person name="Clum A."/>
            <person name="Steindorff A."/>
            <person name="Ohm R."/>
            <person name="Martin F."/>
            <person name="Silar P."/>
            <person name="Natvig D."/>
            <person name="Lalanne C."/>
            <person name="Gautier V."/>
            <person name="Ament-Velasquez S.L."/>
            <person name="Kruys A."/>
            <person name="Hutchinson M.I."/>
            <person name="Powell A.J."/>
            <person name="Barry K."/>
            <person name="Miller A.N."/>
            <person name="Grigoriev I.V."/>
            <person name="Debuchy R."/>
            <person name="Gladieux P."/>
            <person name="Thoren M.H."/>
            <person name="Johannesson H."/>
        </authorList>
    </citation>
    <scope>NUCLEOTIDE SEQUENCE</scope>
    <source>
        <strain evidence="2">CBS 560.94</strain>
    </source>
</reference>
<name>A0AAE0JHB2_9PEZI</name>
<organism evidence="2 3">
    <name type="scientific">Neurospora tetraspora</name>
    <dbReference type="NCBI Taxonomy" id="94610"/>
    <lineage>
        <taxon>Eukaryota</taxon>
        <taxon>Fungi</taxon>
        <taxon>Dikarya</taxon>
        <taxon>Ascomycota</taxon>
        <taxon>Pezizomycotina</taxon>
        <taxon>Sordariomycetes</taxon>
        <taxon>Sordariomycetidae</taxon>
        <taxon>Sordariales</taxon>
        <taxon>Sordariaceae</taxon>
        <taxon>Neurospora</taxon>
    </lineage>
</organism>
<dbReference type="GeneID" id="87862762"/>
<dbReference type="RefSeq" id="XP_062682297.1">
    <property type="nucleotide sequence ID" value="XM_062825608.1"/>
</dbReference>
<gene>
    <name evidence="2" type="ORF">B0H65DRAFT_443012</name>
</gene>
<dbReference type="EMBL" id="JAUEPP010000004">
    <property type="protein sequence ID" value="KAK3345684.1"/>
    <property type="molecule type" value="Genomic_DNA"/>
</dbReference>
<feature type="compositionally biased region" description="Polar residues" evidence="1">
    <location>
        <begin position="85"/>
        <end position="94"/>
    </location>
</feature>
<evidence type="ECO:0000313" key="2">
    <source>
        <dbReference type="EMBL" id="KAK3345684.1"/>
    </source>
</evidence>
<sequence length="119" mass="13272">MCRQIVFSGTCPQCTQHFIWQDLSQELSCLEAKNTGVFGQCAFGVQIEEHRFDQECEPCAADNERDEGYCADGMDELAPGELTDPTKQPFTSTKLLAGKKHADGEQQEDGGKRKKQRVV</sequence>
<feature type="region of interest" description="Disordered" evidence="1">
    <location>
        <begin position="70"/>
        <end position="119"/>
    </location>
</feature>
<evidence type="ECO:0000256" key="1">
    <source>
        <dbReference type="SAM" id="MobiDB-lite"/>
    </source>
</evidence>